<evidence type="ECO:0000256" key="2">
    <source>
        <dbReference type="SAM" id="MobiDB-lite"/>
    </source>
</evidence>
<protein>
    <recommendedName>
        <fullName evidence="3">LXG domain-containing protein</fullName>
    </recommendedName>
</protein>
<comment type="similarity">
    <text evidence="1">In the N-terminal section; belongs to the LXG family.</text>
</comment>
<dbReference type="PANTHER" id="PTHR34976:SF2">
    <property type="entry name" value="TYPE VII SECRETION SYSTEM PROTEIN ESSD"/>
    <property type="match status" value="1"/>
</dbReference>
<dbReference type="RefSeq" id="WP_128166080.1">
    <property type="nucleotide sequence ID" value="NZ_CP025688.1"/>
</dbReference>
<dbReference type="EMBL" id="CP025688">
    <property type="protein sequence ID" value="QAA21587.1"/>
    <property type="molecule type" value="Genomic_DNA"/>
</dbReference>
<evidence type="ECO:0000259" key="3">
    <source>
        <dbReference type="PROSITE" id="PS51756"/>
    </source>
</evidence>
<feature type="domain" description="LXG" evidence="3">
    <location>
        <begin position="13"/>
        <end position="248"/>
    </location>
</feature>
<accession>A0ABX5Q4L1</accession>
<reference evidence="4 5" key="1">
    <citation type="submission" date="2018-01" db="EMBL/GenBank/DDBJ databases">
        <title>Complete genome sequencing of Sporolactobacillus terrae DLG3.</title>
        <authorList>
            <person name="Nam Y.-D."/>
            <person name="Kang J."/>
            <person name="Chung W.-H."/>
        </authorList>
    </citation>
    <scope>NUCLEOTIDE SEQUENCE [LARGE SCALE GENOMIC DNA]</scope>
    <source>
        <strain evidence="4 5">DLG3</strain>
    </source>
</reference>
<evidence type="ECO:0000313" key="4">
    <source>
        <dbReference type="EMBL" id="QAA21587.1"/>
    </source>
</evidence>
<keyword evidence="5" id="KW-1185">Reference proteome</keyword>
<feature type="region of interest" description="Disordered" evidence="2">
    <location>
        <begin position="562"/>
        <end position="586"/>
    </location>
</feature>
<dbReference type="InterPro" id="IPR051768">
    <property type="entry name" value="Bact_secretion_toxin"/>
</dbReference>
<dbReference type="Proteomes" id="UP000285882">
    <property type="component" value="Chromosome"/>
</dbReference>
<organism evidence="4 5">
    <name type="scientific">Sporolactobacillus terrae</name>
    <dbReference type="NCBI Taxonomy" id="269673"/>
    <lineage>
        <taxon>Bacteria</taxon>
        <taxon>Bacillati</taxon>
        <taxon>Bacillota</taxon>
        <taxon>Bacilli</taxon>
        <taxon>Bacillales</taxon>
        <taxon>Sporolactobacillaceae</taxon>
        <taxon>Sporolactobacillus</taxon>
    </lineage>
</organism>
<name>A0ABX5Q4L1_9BACL</name>
<proteinExistence type="inferred from homology"/>
<dbReference type="PANTHER" id="PTHR34976">
    <property type="entry name" value="RIBONUCLEASE YQCG-RELATED"/>
    <property type="match status" value="1"/>
</dbReference>
<sequence length="586" mass="66064">MRVTIGGSGSAGDTQTYDAESLITAAKAHAKHYQTLRDQFHNLRTAFQQIAGLGSDFQGKGAAAIKHFYSGQINVVDAWLRLIYKKIAYFQGISGTLDDKNLDGDTQVHVPFLNEDLSMSYARSKEMVREQRDDIAKILSSISDLEPINVFSNHDVDQELDAADKKRAKMVLDVQDLDQSLTNEYRQITEDLPHIQALYEALIHATRQGADVQPMHFNATAYHNRKIFQVQDEMQKETQKYLEIKEQQEQARHVSKKDTQPINPLLANATKAVIMDQEIQYGLRDGAKDAVKDTVLGIWEAATHPVEMLKGTWHAATHPIQTANLIKNALVQSFDKEMVHGNAYTRTRWVTYAITTLATSVFGTKGIDKVSKVAKAGKMGEVAGKARNTIKTTRTKGTEWVNQKLDQWRTPLLPRTQFANGPVPYNVIDSKGLRNKLEQLPNRTAPLPDQIDHVRDLIQQASAKRVDGNFIKQTGDNFRNPSEIKVSKVRFPQNKSQVKHIFRDVEGHLPDNQTSRQLLQDTANDTNCYLGKDKYGNTWYGKLLSDKTQVWVQVRNEIIQNGGVNNPPRNFTTDTGFSKPTKTTRN</sequence>
<dbReference type="PROSITE" id="PS51756">
    <property type="entry name" value="LXG"/>
    <property type="match status" value="1"/>
</dbReference>
<dbReference type="Pfam" id="PF04740">
    <property type="entry name" value="LXG"/>
    <property type="match status" value="1"/>
</dbReference>
<evidence type="ECO:0000313" key="5">
    <source>
        <dbReference type="Proteomes" id="UP000285882"/>
    </source>
</evidence>
<dbReference type="InterPro" id="IPR006829">
    <property type="entry name" value="LXG_dom"/>
</dbReference>
<evidence type="ECO:0000256" key="1">
    <source>
        <dbReference type="ARBA" id="ARBA00034117"/>
    </source>
</evidence>
<gene>
    <name evidence="4" type="ORF">C0674_02520</name>
</gene>